<dbReference type="InterPro" id="IPR050182">
    <property type="entry name" value="Cytochrome_P450_fam2"/>
</dbReference>
<accession>A0A2I4CI84</accession>
<dbReference type="Gene3D" id="1.10.630.10">
    <property type="entry name" value="Cytochrome P450"/>
    <property type="match status" value="1"/>
</dbReference>
<feature type="region of interest" description="Disordered" evidence="4">
    <location>
        <begin position="151"/>
        <end position="176"/>
    </location>
</feature>
<evidence type="ECO:0000256" key="4">
    <source>
        <dbReference type="SAM" id="MobiDB-lite"/>
    </source>
</evidence>
<evidence type="ECO:0000256" key="1">
    <source>
        <dbReference type="ARBA" id="ARBA00010617"/>
    </source>
</evidence>
<dbReference type="Pfam" id="PF00067">
    <property type="entry name" value="p450"/>
    <property type="match status" value="1"/>
</dbReference>
<dbReference type="PANTHER" id="PTHR24300">
    <property type="entry name" value="CYTOCHROME P450 508A4-RELATED"/>
    <property type="match status" value="1"/>
</dbReference>
<dbReference type="Proteomes" id="UP000192220">
    <property type="component" value="Unplaced"/>
</dbReference>
<keyword evidence="2" id="KW-0479">Metal-binding</keyword>
<dbReference type="OrthoDB" id="2789670at2759"/>
<evidence type="ECO:0000313" key="5">
    <source>
        <dbReference type="Proteomes" id="UP000192220"/>
    </source>
</evidence>
<dbReference type="GO" id="GO:0006805">
    <property type="term" value="P:xenobiotic metabolic process"/>
    <property type="evidence" value="ECO:0007669"/>
    <property type="project" value="TreeGrafter"/>
</dbReference>
<gene>
    <name evidence="6" type="primary">LOC106528960</name>
</gene>
<dbReference type="KEGG" id="alim:106528960"/>
<dbReference type="GO" id="GO:0006082">
    <property type="term" value="P:organic acid metabolic process"/>
    <property type="evidence" value="ECO:0007669"/>
    <property type="project" value="TreeGrafter"/>
</dbReference>
<sequence length="176" mass="20070">MKEAILVKATDYAGRPQDMFANDVFQRKGVILVDYGPVWREHRRFSLMTLRNFGLGKKSMEKRIHEEIQFTVKSLEKIIGKTLSPQVMFHNAASNIICKFLFGTRYEYDDETIKKVVQWITEITKIGNGPWAMLSLGLTSVLSPGSFRTLQPTTHHSTPDRSVNPPRLQRCSGSLV</sequence>
<dbReference type="GO" id="GO:0016712">
    <property type="term" value="F:oxidoreductase activity, acting on paired donors, with incorporation or reduction of molecular oxygen, reduced flavin or flavoprotein as one donor, and incorporation of one atom of oxygen"/>
    <property type="evidence" value="ECO:0007669"/>
    <property type="project" value="TreeGrafter"/>
</dbReference>
<evidence type="ECO:0000313" key="6">
    <source>
        <dbReference type="RefSeq" id="XP_013879706.1"/>
    </source>
</evidence>
<organism evidence="5 6">
    <name type="scientific">Austrofundulus limnaeus</name>
    <name type="common">Annual killifish</name>
    <dbReference type="NCBI Taxonomy" id="52670"/>
    <lineage>
        <taxon>Eukaryota</taxon>
        <taxon>Metazoa</taxon>
        <taxon>Chordata</taxon>
        <taxon>Craniata</taxon>
        <taxon>Vertebrata</taxon>
        <taxon>Euteleostomi</taxon>
        <taxon>Actinopterygii</taxon>
        <taxon>Neopterygii</taxon>
        <taxon>Teleostei</taxon>
        <taxon>Neoteleostei</taxon>
        <taxon>Acanthomorphata</taxon>
        <taxon>Ovalentaria</taxon>
        <taxon>Atherinomorphae</taxon>
        <taxon>Cyprinodontiformes</taxon>
        <taxon>Rivulidae</taxon>
        <taxon>Austrofundulus</taxon>
    </lineage>
</organism>
<dbReference type="PANTHER" id="PTHR24300:SF327">
    <property type="entry name" value="CYTOCHROME P450 2F2-RELATED"/>
    <property type="match status" value="1"/>
</dbReference>
<dbReference type="STRING" id="52670.A0A2I4CI84"/>
<protein>
    <submittedName>
        <fullName evidence="6">Cytochrome P450 2J2</fullName>
    </submittedName>
</protein>
<comment type="similarity">
    <text evidence="1">Belongs to the cytochrome P450 family.</text>
</comment>
<proteinExistence type="inferred from homology"/>
<keyword evidence="5" id="KW-1185">Reference proteome</keyword>
<dbReference type="SUPFAM" id="SSF48264">
    <property type="entry name" value="Cytochrome P450"/>
    <property type="match status" value="1"/>
</dbReference>
<dbReference type="AlphaFoldDB" id="A0A2I4CI84"/>
<dbReference type="GeneID" id="106528960"/>
<dbReference type="InterPro" id="IPR036396">
    <property type="entry name" value="Cyt_P450_sf"/>
</dbReference>
<evidence type="ECO:0000256" key="3">
    <source>
        <dbReference type="ARBA" id="ARBA00023004"/>
    </source>
</evidence>
<evidence type="ECO:0000256" key="2">
    <source>
        <dbReference type="ARBA" id="ARBA00022723"/>
    </source>
</evidence>
<name>A0A2I4CI84_AUSLI</name>
<dbReference type="InterPro" id="IPR001128">
    <property type="entry name" value="Cyt_P450"/>
</dbReference>
<dbReference type="RefSeq" id="XP_013879706.1">
    <property type="nucleotide sequence ID" value="XM_014024252.1"/>
</dbReference>
<reference evidence="6" key="1">
    <citation type="submission" date="2025-08" db="UniProtKB">
        <authorList>
            <consortium name="RefSeq"/>
        </authorList>
    </citation>
    <scope>IDENTIFICATION</scope>
</reference>
<dbReference type="InParanoid" id="A0A2I4CI84"/>
<dbReference type="GO" id="GO:0005737">
    <property type="term" value="C:cytoplasm"/>
    <property type="evidence" value="ECO:0007669"/>
    <property type="project" value="TreeGrafter"/>
</dbReference>
<dbReference type="GO" id="GO:0020037">
    <property type="term" value="F:heme binding"/>
    <property type="evidence" value="ECO:0007669"/>
    <property type="project" value="InterPro"/>
</dbReference>
<keyword evidence="3" id="KW-0408">Iron</keyword>
<dbReference type="GO" id="GO:0005506">
    <property type="term" value="F:iron ion binding"/>
    <property type="evidence" value="ECO:0007669"/>
    <property type="project" value="InterPro"/>
</dbReference>